<dbReference type="NCBIfam" id="TIGR02937">
    <property type="entry name" value="sigma70-ECF"/>
    <property type="match status" value="1"/>
</dbReference>
<gene>
    <name evidence="8" type="primary">rpoH</name>
    <name evidence="8" type="ORF">ANPL_02630</name>
</gene>
<evidence type="ECO:0000256" key="1">
    <source>
        <dbReference type="ARBA" id="ARBA00007788"/>
    </source>
</evidence>
<keyword evidence="5" id="KW-0804">Transcription</keyword>
<dbReference type="InterPro" id="IPR036388">
    <property type="entry name" value="WH-like_DNA-bd_sf"/>
</dbReference>
<dbReference type="GO" id="GO:0003677">
    <property type="term" value="F:DNA binding"/>
    <property type="evidence" value="ECO:0007669"/>
    <property type="project" value="UniProtKB-KW"/>
</dbReference>
<evidence type="ECO:0000256" key="5">
    <source>
        <dbReference type="ARBA" id="ARBA00023163"/>
    </source>
</evidence>
<evidence type="ECO:0000313" key="9">
    <source>
        <dbReference type="Proteomes" id="UP000500930"/>
    </source>
</evidence>
<comment type="similarity">
    <text evidence="1">Belongs to the sigma-70 factor family.</text>
</comment>
<dbReference type="InterPro" id="IPR007630">
    <property type="entry name" value="RNA_pol_sigma70_r4"/>
</dbReference>
<accession>A0A858PYE9</accession>
<dbReference type="SUPFAM" id="SSF88946">
    <property type="entry name" value="Sigma2 domain of RNA polymerase sigma factors"/>
    <property type="match status" value="1"/>
</dbReference>
<keyword evidence="2" id="KW-0805">Transcription regulation</keyword>
<dbReference type="PANTHER" id="PTHR30376">
    <property type="entry name" value="SIGMA FACTOR RPOH HEAT SHOCK RELATED"/>
    <property type="match status" value="1"/>
</dbReference>
<name>A0A858PYE9_9RICK</name>
<evidence type="ECO:0000313" key="8">
    <source>
        <dbReference type="EMBL" id="QJC27592.1"/>
    </source>
</evidence>
<dbReference type="Pfam" id="PF04542">
    <property type="entry name" value="Sigma70_r2"/>
    <property type="match status" value="1"/>
</dbReference>
<keyword evidence="9" id="KW-1185">Reference proteome</keyword>
<reference evidence="8 9" key="1">
    <citation type="journal article" date="2020" name="Pathogens">
        <title>First Whole Genome Sequence of Anaplasma platys, an Obligate Intracellular Rickettsial Pathogen of Dogs.</title>
        <authorList>
            <person name="Llanes A."/>
            <person name="Rajeev S."/>
        </authorList>
    </citation>
    <scope>NUCLEOTIDE SEQUENCE [LARGE SCALE GENOMIC DNA]</scope>
    <source>
        <strain evidence="8 9">S3</strain>
    </source>
</reference>
<dbReference type="SUPFAM" id="SSF88659">
    <property type="entry name" value="Sigma3 and sigma4 domains of RNA polymerase sigma factors"/>
    <property type="match status" value="1"/>
</dbReference>
<dbReference type="Gene3D" id="1.10.10.10">
    <property type="entry name" value="Winged helix-like DNA-binding domain superfamily/Winged helix DNA-binding domain"/>
    <property type="match status" value="1"/>
</dbReference>
<evidence type="ECO:0000259" key="7">
    <source>
        <dbReference type="Pfam" id="PF04545"/>
    </source>
</evidence>
<protein>
    <submittedName>
        <fullName evidence="8">RNA polymerase sigma factor RpoH</fullName>
    </submittedName>
</protein>
<dbReference type="EMBL" id="CP046391">
    <property type="protein sequence ID" value="QJC27592.1"/>
    <property type="molecule type" value="Genomic_DNA"/>
</dbReference>
<dbReference type="InterPro" id="IPR050813">
    <property type="entry name" value="Sigma-70_Factor"/>
</dbReference>
<dbReference type="InterPro" id="IPR013325">
    <property type="entry name" value="RNA_pol_sigma_r2"/>
</dbReference>
<evidence type="ECO:0000256" key="4">
    <source>
        <dbReference type="ARBA" id="ARBA00023125"/>
    </source>
</evidence>
<dbReference type="NCBIfam" id="NF005143">
    <property type="entry name" value="PRK06596.1"/>
    <property type="match status" value="1"/>
</dbReference>
<dbReference type="GO" id="GO:0016987">
    <property type="term" value="F:sigma factor activity"/>
    <property type="evidence" value="ECO:0007669"/>
    <property type="project" value="UniProtKB-KW"/>
</dbReference>
<proteinExistence type="inferred from homology"/>
<dbReference type="KEGG" id="aplt:ANPL_02630"/>
<feature type="domain" description="RNA polymerase sigma-70 region 2" evidence="6">
    <location>
        <begin position="59"/>
        <end position="125"/>
    </location>
</feature>
<dbReference type="InterPro" id="IPR007627">
    <property type="entry name" value="RNA_pol_sigma70_r2"/>
</dbReference>
<keyword evidence="4" id="KW-0238">DNA-binding</keyword>
<dbReference type="InterPro" id="IPR000943">
    <property type="entry name" value="RNA_pol_sigma70"/>
</dbReference>
<dbReference type="PRINTS" id="PR00046">
    <property type="entry name" value="SIGMA70FCT"/>
</dbReference>
<sequence>MRDFVGVSFMLATSVVSGSDDLLAYMEQVRAFPMLSEKEEKECAENWCRSGSVADAHKLVTSHLRLVVKVAMGFKSYGLPLMELIMEGNMGLMQAVKKFNPSLGFRLSTYAVWWIKASIKDYILRCWSCMRIGTTQAQKRLFFSLRKIKRKLLGYNCLMEEKDVSAVAKECGTSEKEVEAMDKFFSNRGISLSEKVHSESSTELQDVIPCPSPNQEVMFLEHEESVMRDNMISNALSTLDGRHRDIFFRRKLQEDPDTLEKLSEEYGVSKERIRQIELQSLAKIKAFVNSNRISNGGCSA</sequence>
<dbReference type="Pfam" id="PF04545">
    <property type="entry name" value="Sigma70_r4"/>
    <property type="match status" value="1"/>
</dbReference>
<dbReference type="InterPro" id="IPR014284">
    <property type="entry name" value="RNA_pol_sigma-70_dom"/>
</dbReference>
<evidence type="ECO:0000256" key="3">
    <source>
        <dbReference type="ARBA" id="ARBA00023082"/>
    </source>
</evidence>
<dbReference type="GO" id="GO:0006352">
    <property type="term" value="P:DNA-templated transcription initiation"/>
    <property type="evidence" value="ECO:0007669"/>
    <property type="project" value="InterPro"/>
</dbReference>
<feature type="domain" description="RNA polymerase sigma-70 region 4" evidence="7">
    <location>
        <begin position="235"/>
        <end position="285"/>
    </location>
</feature>
<keyword evidence="3" id="KW-0731">Sigma factor</keyword>
<evidence type="ECO:0000256" key="2">
    <source>
        <dbReference type="ARBA" id="ARBA00023015"/>
    </source>
</evidence>
<organism evidence="8 9">
    <name type="scientific">Anaplasma platys</name>
    <dbReference type="NCBI Taxonomy" id="949"/>
    <lineage>
        <taxon>Bacteria</taxon>
        <taxon>Pseudomonadati</taxon>
        <taxon>Pseudomonadota</taxon>
        <taxon>Alphaproteobacteria</taxon>
        <taxon>Rickettsiales</taxon>
        <taxon>Anaplasmataceae</taxon>
        <taxon>Anaplasma</taxon>
    </lineage>
</organism>
<evidence type="ECO:0000259" key="6">
    <source>
        <dbReference type="Pfam" id="PF04542"/>
    </source>
</evidence>
<dbReference type="Proteomes" id="UP000500930">
    <property type="component" value="Chromosome"/>
</dbReference>
<dbReference type="PANTHER" id="PTHR30376:SF3">
    <property type="entry name" value="RNA POLYMERASE SIGMA FACTOR RPOH"/>
    <property type="match status" value="1"/>
</dbReference>
<dbReference type="Gene3D" id="1.20.120.1810">
    <property type="match status" value="1"/>
</dbReference>
<dbReference type="AlphaFoldDB" id="A0A858PYE9"/>
<dbReference type="InterPro" id="IPR013324">
    <property type="entry name" value="RNA_pol_sigma_r3/r4-like"/>
</dbReference>